<dbReference type="AlphaFoldDB" id="A0A1G9W955"/>
<evidence type="ECO:0000256" key="1">
    <source>
        <dbReference type="ARBA" id="ARBA00005046"/>
    </source>
</evidence>
<dbReference type="InterPro" id="IPR001453">
    <property type="entry name" value="MoaB/Mog_dom"/>
</dbReference>
<dbReference type="RefSeq" id="WP_092610482.1">
    <property type="nucleotide sequence ID" value="NZ_FNHU01000007.1"/>
</dbReference>
<dbReference type="PANTHER" id="PTHR43764">
    <property type="entry name" value="MOLYBDENUM COFACTOR BIOSYNTHESIS"/>
    <property type="match status" value="1"/>
</dbReference>
<feature type="compositionally biased region" description="Low complexity" evidence="3">
    <location>
        <begin position="12"/>
        <end position="27"/>
    </location>
</feature>
<accession>A0A1G9W955</accession>
<dbReference type="InterPro" id="IPR051920">
    <property type="entry name" value="MPT_Adenylyltrnsfr/MoaC-Rel"/>
</dbReference>
<dbReference type="PANTHER" id="PTHR43764:SF1">
    <property type="entry name" value="MOLYBDOPTERIN MOLYBDOTRANSFERASE"/>
    <property type="match status" value="1"/>
</dbReference>
<evidence type="ECO:0000259" key="4">
    <source>
        <dbReference type="SMART" id="SM00852"/>
    </source>
</evidence>
<dbReference type="OrthoDB" id="9794429at2"/>
<evidence type="ECO:0000256" key="3">
    <source>
        <dbReference type="SAM" id="MobiDB-lite"/>
    </source>
</evidence>
<feature type="region of interest" description="Disordered" evidence="3">
    <location>
        <begin position="1"/>
        <end position="31"/>
    </location>
</feature>
<gene>
    <name evidence="5" type="ORF">SAMN04487766_10742</name>
</gene>
<feature type="domain" description="MoaB/Mog" evidence="4">
    <location>
        <begin position="41"/>
        <end position="188"/>
    </location>
</feature>
<dbReference type="PROSITE" id="PS01078">
    <property type="entry name" value="MOCF_BIOSYNTHESIS_1"/>
    <property type="match status" value="1"/>
</dbReference>
<dbReference type="EMBL" id="FNHU01000007">
    <property type="protein sequence ID" value="SDM80979.1"/>
    <property type="molecule type" value="Genomic_DNA"/>
</dbReference>
<dbReference type="Proteomes" id="UP000199671">
    <property type="component" value="Unassembled WGS sequence"/>
</dbReference>
<dbReference type="UniPathway" id="UPA00344"/>
<comment type="pathway">
    <text evidence="1">Cofactor biosynthesis; molybdopterin biosynthesis.</text>
</comment>
<sequence>MSQPTPHRPLTEPVSEPAAEPESAPVPQKGLRPLLAPVRGAVITVSDRCVSGEREDVSGPLAVRLLREHDVVVDAVRVVPDGVEPVRTAIEEAVAAGARVVLTTGGTGVTPRDLTPEGTAPLLAVRLEGIEAQIRAYGLKQTPLSSLSRGLVGVTSRDADGVLVVNAPGSRGGVKDTIAVVGPLVPHVLAQLGGGDH</sequence>
<dbReference type="SMART" id="SM00852">
    <property type="entry name" value="MoCF_biosynth"/>
    <property type="match status" value="1"/>
</dbReference>
<dbReference type="GO" id="GO:0006777">
    <property type="term" value="P:Mo-molybdopterin cofactor biosynthetic process"/>
    <property type="evidence" value="ECO:0007669"/>
    <property type="project" value="UniProtKB-KW"/>
</dbReference>
<dbReference type="InterPro" id="IPR036425">
    <property type="entry name" value="MoaB/Mog-like_dom_sf"/>
</dbReference>
<dbReference type="NCBIfam" id="TIGR00177">
    <property type="entry name" value="molyb_syn"/>
    <property type="match status" value="1"/>
</dbReference>
<dbReference type="Gene3D" id="3.40.980.10">
    <property type="entry name" value="MoaB/Mog-like domain"/>
    <property type="match status" value="1"/>
</dbReference>
<dbReference type="Pfam" id="PF00994">
    <property type="entry name" value="MoCF_biosynth"/>
    <property type="match status" value="1"/>
</dbReference>
<dbReference type="InterPro" id="IPR008284">
    <property type="entry name" value="MoCF_biosynth_CS"/>
</dbReference>
<evidence type="ECO:0000313" key="6">
    <source>
        <dbReference type="Proteomes" id="UP000199671"/>
    </source>
</evidence>
<name>A0A1G9W955_9ACTO</name>
<proteinExistence type="predicted"/>
<organism evidence="5 6">
    <name type="scientific">Actinomyces ruminicola</name>
    <dbReference type="NCBI Taxonomy" id="332524"/>
    <lineage>
        <taxon>Bacteria</taxon>
        <taxon>Bacillati</taxon>
        <taxon>Actinomycetota</taxon>
        <taxon>Actinomycetes</taxon>
        <taxon>Actinomycetales</taxon>
        <taxon>Actinomycetaceae</taxon>
        <taxon>Actinomyces</taxon>
    </lineage>
</organism>
<protein>
    <submittedName>
        <fullName evidence="5">Molybdenum cofactor synthesis domain-containing protein</fullName>
    </submittedName>
</protein>
<evidence type="ECO:0000256" key="2">
    <source>
        <dbReference type="ARBA" id="ARBA00023150"/>
    </source>
</evidence>
<dbReference type="SUPFAM" id="SSF53218">
    <property type="entry name" value="Molybdenum cofactor biosynthesis proteins"/>
    <property type="match status" value="1"/>
</dbReference>
<evidence type="ECO:0000313" key="5">
    <source>
        <dbReference type="EMBL" id="SDM80979.1"/>
    </source>
</evidence>
<reference evidence="5 6" key="1">
    <citation type="submission" date="2016-10" db="EMBL/GenBank/DDBJ databases">
        <authorList>
            <person name="de Groot N.N."/>
        </authorList>
    </citation>
    <scope>NUCLEOTIDE SEQUENCE [LARGE SCALE GENOMIC DNA]</scope>
    <source>
        <strain evidence="5 6">KPR-7B</strain>
    </source>
</reference>
<keyword evidence="2" id="KW-0501">Molybdenum cofactor biosynthesis</keyword>
<dbReference type="CDD" id="cd00886">
    <property type="entry name" value="MogA_MoaB"/>
    <property type="match status" value="1"/>
</dbReference>